<dbReference type="InterPro" id="IPR046346">
    <property type="entry name" value="Aminoacid_DH-like_N_sf"/>
</dbReference>
<feature type="domain" description="NAD-glutamate dehydrogenase ACT2" evidence="5">
    <location>
        <begin position="400"/>
        <end position="488"/>
    </location>
</feature>
<dbReference type="InterPro" id="IPR007780">
    <property type="entry name" value="NAD_Glu_DH_bac"/>
</dbReference>
<dbReference type="InterPro" id="IPR024727">
    <property type="entry name" value="NAD_Glu_DH_N_ACT1"/>
</dbReference>
<dbReference type="EMBL" id="JAUSVF010000001">
    <property type="protein sequence ID" value="MDQ0318189.1"/>
    <property type="molecule type" value="Genomic_DNA"/>
</dbReference>
<dbReference type="SUPFAM" id="SSF53223">
    <property type="entry name" value="Aminoacid dehydrogenase-like, N-terminal domain"/>
    <property type="match status" value="1"/>
</dbReference>
<proteinExistence type="predicted"/>
<evidence type="ECO:0000259" key="6">
    <source>
        <dbReference type="Pfam" id="PF21077"/>
    </source>
</evidence>
<organism evidence="7 8">
    <name type="scientific">Pararhizobium capsulatum DSM 1112</name>
    <dbReference type="NCBI Taxonomy" id="1121113"/>
    <lineage>
        <taxon>Bacteria</taxon>
        <taxon>Pseudomonadati</taxon>
        <taxon>Pseudomonadota</taxon>
        <taxon>Alphaproteobacteria</taxon>
        <taxon>Hyphomicrobiales</taxon>
        <taxon>Rhizobiaceae</taxon>
        <taxon>Rhizobium/Agrobacterium group</taxon>
        <taxon>Pararhizobium</taxon>
    </lineage>
</organism>
<evidence type="ECO:0000313" key="7">
    <source>
        <dbReference type="EMBL" id="MDQ0318189.1"/>
    </source>
</evidence>
<feature type="domain" description="NAD-glutamate dehydrogenase catalytic" evidence="2">
    <location>
        <begin position="714"/>
        <end position="1208"/>
    </location>
</feature>
<dbReference type="InterPro" id="IPR036291">
    <property type="entry name" value="NAD(P)-bd_dom_sf"/>
</dbReference>
<evidence type="ECO:0000259" key="2">
    <source>
        <dbReference type="Pfam" id="PF05088"/>
    </source>
</evidence>
<dbReference type="InterPro" id="IPR049059">
    <property type="entry name" value="NAD_Glu_DH_HM1"/>
</dbReference>
<dbReference type="InterPro" id="IPR028971">
    <property type="entry name" value="NAD-GDH_cat"/>
</dbReference>
<dbReference type="SUPFAM" id="SSF51735">
    <property type="entry name" value="NAD(P)-binding Rossmann-fold domains"/>
    <property type="match status" value="1"/>
</dbReference>
<protein>
    <submittedName>
        <fullName evidence="7">Glutamate dehydrogenase</fullName>
        <ecNumber evidence="7">1.4.1.2</ecNumber>
    </submittedName>
</protein>
<dbReference type="InterPro" id="IPR049056">
    <property type="entry name" value="NAD_Glu_DH_HM3"/>
</dbReference>
<dbReference type="InterPro" id="IPR048381">
    <property type="entry name" value="GDH_C"/>
</dbReference>
<gene>
    <name evidence="7" type="ORF">QO002_000327</name>
</gene>
<feature type="domain" description="NAD-specific glutamate dehydrogenase C-terminal" evidence="3">
    <location>
        <begin position="1253"/>
        <end position="1587"/>
    </location>
</feature>
<keyword evidence="8" id="KW-1185">Reference proteome</keyword>
<dbReference type="InterPro" id="IPR049062">
    <property type="entry name" value="NAD_Glu_DH_ACT2"/>
</dbReference>
<dbReference type="RefSeq" id="WP_307226029.1">
    <property type="nucleotide sequence ID" value="NZ_JAUSVF010000001.1"/>
</dbReference>
<name>A0ABU0BKD8_9HYPH</name>
<feature type="domain" description="NAD-glutamate dehydrogenase ACT3" evidence="6">
    <location>
        <begin position="534"/>
        <end position="614"/>
    </location>
</feature>
<dbReference type="PIRSF" id="PIRSF036761">
    <property type="entry name" value="GDH_Mll4104"/>
    <property type="match status" value="1"/>
</dbReference>
<dbReference type="PANTHER" id="PTHR43403:SF1">
    <property type="entry name" value="NAD-SPECIFIC GLUTAMATE DEHYDROGENASE"/>
    <property type="match status" value="1"/>
</dbReference>
<evidence type="ECO:0000256" key="1">
    <source>
        <dbReference type="ARBA" id="ARBA00023002"/>
    </source>
</evidence>
<evidence type="ECO:0000259" key="3">
    <source>
        <dbReference type="Pfam" id="PF21074"/>
    </source>
</evidence>
<dbReference type="Pfam" id="PF21077">
    <property type="entry name" value="GDH_ACT3"/>
    <property type="match status" value="1"/>
</dbReference>
<sequence>MGAGTSNPKRERQIEGAQAVAVSLGGDFLSPDTLFRRASQDDLAAYTPEMLALSAQHAQREIDHRPKDTPRVTISAIDGVAPAGTPVSVLCVTDRNMPFLYDSVMGEVTSTHRDIHMAVHPIVVAEKGKAAKLFDPDQPSDPALRISHIQIHLSLLSEREAEALAARLENVLTQVHQAVDDWPAMTALLDEAMSELEGHNAGRRKRDRDEALAFLSWLRANNFTFLGMREYSYTGEGETAIVERGTRHGLGILSNPDVRVLRQGKDAVVTTPEILAFLQGPDYLIVTKANVKSVIHRRAYMDYIGVKRFDAEGKCIGELRIVGLFTSTAYTRPAAEIPLLRFKVEKIIDQFGYDPQSHSGKMLMNTLESYPRDDLFQIDVGLLTSFCEQINELGDRPRARVLPRIDHFDRFVSVIIYVPREQYDSDVREKIGNYLKTVYDGRVSAYYPAFPEGGLARVHFIIGRSGGKTPRIAQAKLETAVRDIVTRWVDRFDLLAREDGITIEAGQAYQAAFTPAEAYADLTDISACRQSDPIRIAFYQKSGKGPQSLELKIFHADEPVSLSHRVPLLENLGFRVISEQTHDIVVNDASDRRLVVLHDMELVHRDGQMLDLAKMGPLLEEAYLSAWNGLIEDDAFNRLILLTGLAAREVTVLRAYARYLRQTGITYSQGYIAETLNKYSSIASDIFKLFVTHLDPALEEKPRQKRIKSLETAIETDLSAVPSLDEDQILRRYVNAVKATLRTNYFQRDITGLPHAMLAFKLDPKMLEGLPEPRPFREIFVYGTEVEGVHLRFGKVARGGLRWSDRAQDYRTEVLGLVKAQQVKNAVIVPVGAKGGFYPKLLPAGGTRDEIFQAGTNAYKTYIRTLLSITDNIVGQDVIPPADTLRLDGDDPYFVVAADKGTATFSDTANALAQEAGFWLDDAFASGGSAGYDHKKMGITARGAWETVKRHFREMNTDIQTTPFNVVGVGDMSGDVFGNGMLLSEKIRLIAAFDHRDIFIDPDPDIERSFTERKRMFNLPRSSWQDYDRETLSKGAMIIPRSVKSVTLTPEAAAAIHLDKQQATPFEIMTAILKSPADLLWFGGIGTYVRGPGETDAEVGDRANDPIRISADDVGARVIGEGANLGVTQRGRIAFGLKGGRCNSDAIDNSAGVNSSDFEVNIKIALASAMNDGKLTRAKRNTLLASMTDQVAHLVLRNNYEQSLAISLTEMLGAANRTPLSRLMTRLETEGKLNRKVEVLPNDQALSERYQSGKALSRAEIGVLLSYAKIVLFDEIVESQLPDDPYFHETLMNYFPAKMHKLHAGDIETHRLRREIIATVLANDVINRGGPAFVSTMMDLTGSLPAEVIKAAVLAWDGCHLGRINGEIDALDTIIDGRVQNELYQDLSRVFAVVTERTLRTKAVGGALGNAVEGVQQALVKLKPTLHGSVPADATQQMQMRAAYFVEKGVPLRLAEEVAGLELMTVVPEIIQISAETGVTLARTAQSYFGVTQHLRVARLLAAAERVSATDQYEAMALARSVGDIAAARRQITIAALADKKSERNPVLTWREGDHDRIGRISDQLTQLTETGETTLAKITVAAGLLSDLAQMHPK</sequence>
<dbReference type="Pfam" id="PF21074">
    <property type="entry name" value="GDH_C"/>
    <property type="match status" value="1"/>
</dbReference>
<dbReference type="GO" id="GO:0004352">
    <property type="term" value="F:glutamate dehydrogenase (NAD+) activity"/>
    <property type="evidence" value="ECO:0007669"/>
    <property type="project" value="UniProtKB-EC"/>
</dbReference>
<dbReference type="PANTHER" id="PTHR43403">
    <property type="entry name" value="NAD-SPECIFIC GLUTAMATE DEHYDROGENASE"/>
    <property type="match status" value="1"/>
</dbReference>
<evidence type="ECO:0000259" key="5">
    <source>
        <dbReference type="Pfam" id="PF21076"/>
    </source>
</evidence>
<evidence type="ECO:0000313" key="8">
    <source>
        <dbReference type="Proteomes" id="UP001230207"/>
    </source>
</evidence>
<reference evidence="7 8" key="1">
    <citation type="submission" date="2023-07" db="EMBL/GenBank/DDBJ databases">
        <title>Genomic Encyclopedia of Type Strains, Phase IV (KMG-IV): sequencing the most valuable type-strain genomes for metagenomic binning, comparative biology and taxonomic classification.</title>
        <authorList>
            <person name="Goeker M."/>
        </authorList>
    </citation>
    <scope>NUCLEOTIDE SEQUENCE [LARGE SCALE GENOMIC DNA]</scope>
    <source>
        <strain evidence="7 8">DSM 1112</strain>
    </source>
</reference>
<dbReference type="Pfam" id="PF05088">
    <property type="entry name" value="Bac_GDH_CD"/>
    <property type="match status" value="1"/>
</dbReference>
<dbReference type="InterPro" id="IPR049064">
    <property type="entry name" value="NAD_Glu_DH_ACT3"/>
</dbReference>
<dbReference type="Pfam" id="PF21076">
    <property type="entry name" value="GDH_ACT2"/>
    <property type="match status" value="1"/>
</dbReference>
<dbReference type="Pfam" id="PF21073">
    <property type="entry name" value="GDH_HM1"/>
    <property type="match status" value="1"/>
</dbReference>
<evidence type="ECO:0000259" key="4">
    <source>
        <dbReference type="Pfam" id="PF21075"/>
    </source>
</evidence>
<feature type="domain" description="NAD-glutamate dehydrogenase N-terminal ACT1" evidence="4">
    <location>
        <begin position="33"/>
        <end position="168"/>
    </location>
</feature>
<dbReference type="Gene3D" id="3.40.50.720">
    <property type="entry name" value="NAD(P)-binding Rossmann-like Domain"/>
    <property type="match status" value="1"/>
</dbReference>
<dbReference type="Pfam" id="PF21075">
    <property type="entry name" value="GDH_ACT1"/>
    <property type="match status" value="1"/>
</dbReference>
<dbReference type="Proteomes" id="UP001230207">
    <property type="component" value="Unassembled WGS sequence"/>
</dbReference>
<comment type="caution">
    <text evidence="7">The sequence shown here is derived from an EMBL/GenBank/DDBJ whole genome shotgun (WGS) entry which is preliminary data.</text>
</comment>
<dbReference type="Pfam" id="PF21078">
    <property type="entry name" value="GDH_HM3"/>
    <property type="match status" value="1"/>
</dbReference>
<accession>A0ABU0BKD8</accession>
<dbReference type="EC" id="1.4.1.2" evidence="7"/>
<keyword evidence="1 7" id="KW-0560">Oxidoreductase</keyword>